<reference evidence="4" key="1">
    <citation type="submission" date="2025-08" db="UniProtKB">
        <authorList>
            <consortium name="RefSeq"/>
        </authorList>
    </citation>
    <scope>IDENTIFICATION</scope>
    <source>
        <tissue evidence="4">Liver</tissue>
    </source>
</reference>
<evidence type="ECO:0000256" key="1">
    <source>
        <dbReference type="SAM" id="MobiDB-lite"/>
    </source>
</evidence>
<dbReference type="GeneID" id="106021131"/>
<feature type="region of interest" description="Disordered" evidence="1">
    <location>
        <begin position="1"/>
        <end position="21"/>
    </location>
</feature>
<keyword evidence="3" id="KW-1185">Reference proteome</keyword>
<gene>
    <name evidence="4" type="primary">Smim6</name>
</gene>
<accession>A0ABM2XTH5</accession>
<evidence type="ECO:0000313" key="3">
    <source>
        <dbReference type="Proteomes" id="UP000886700"/>
    </source>
</evidence>
<keyword evidence="2" id="KW-0472">Membrane</keyword>
<keyword evidence="2" id="KW-1133">Transmembrane helix</keyword>
<evidence type="ECO:0000313" key="4">
    <source>
        <dbReference type="RefSeq" id="XP_040605995.1"/>
    </source>
</evidence>
<proteinExistence type="predicted"/>
<sequence>MSQKAPARAAVNHSPKPQKGITSQIYTGQMITLKTTQSDDFWNNPWDLGGLIVIGLFICTFLFLTLFALVFGYVEKAMCEED</sequence>
<keyword evidence="2" id="KW-0812">Transmembrane</keyword>
<dbReference type="Proteomes" id="UP000886700">
    <property type="component" value="Unplaced"/>
</dbReference>
<feature type="transmembrane region" description="Helical" evidence="2">
    <location>
        <begin position="48"/>
        <end position="74"/>
    </location>
</feature>
<name>A0ABM2XTH5_MESAU</name>
<evidence type="ECO:0000256" key="2">
    <source>
        <dbReference type="SAM" id="Phobius"/>
    </source>
</evidence>
<organism evidence="3 4">
    <name type="scientific">Mesocricetus auratus</name>
    <name type="common">Golden hamster</name>
    <dbReference type="NCBI Taxonomy" id="10036"/>
    <lineage>
        <taxon>Eukaryota</taxon>
        <taxon>Metazoa</taxon>
        <taxon>Chordata</taxon>
        <taxon>Craniata</taxon>
        <taxon>Vertebrata</taxon>
        <taxon>Euteleostomi</taxon>
        <taxon>Mammalia</taxon>
        <taxon>Eutheria</taxon>
        <taxon>Euarchontoglires</taxon>
        <taxon>Glires</taxon>
        <taxon>Rodentia</taxon>
        <taxon>Myomorpha</taxon>
        <taxon>Muroidea</taxon>
        <taxon>Cricetidae</taxon>
        <taxon>Cricetinae</taxon>
        <taxon>Mesocricetus</taxon>
    </lineage>
</organism>
<dbReference type="RefSeq" id="XP_040605995.1">
    <property type="nucleotide sequence ID" value="XM_040750061.1"/>
</dbReference>
<protein>
    <submittedName>
        <fullName evidence="4">Small integral membrane protein 6 isoform X1</fullName>
    </submittedName>
</protein>